<dbReference type="Proteomes" id="UP000237682">
    <property type="component" value="Unassembled WGS sequence"/>
</dbReference>
<accession>A0A2S9QGV0</accession>
<protein>
    <submittedName>
        <fullName evidence="4">GNAT family N-acetyltransferase</fullName>
    </submittedName>
</protein>
<dbReference type="OrthoDB" id="3389160at2"/>
<comment type="caution">
    <text evidence="4">The sequence shown here is derived from an EMBL/GenBank/DDBJ whole genome shotgun (WGS) entry which is preliminary data.</text>
</comment>
<dbReference type="Pfam" id="PF00583">
    <property type="entry name" value="Acetyltransf_1"/>
    <property type="match status" value="1"/>
</dbReference>
<sequence>MTALHIAIATPEQAEALVPALAEILIDCVEGEASIGFMLPLPREEAEAFWRGVAARVAEGSTLLHVAYLDGQPVGTVLLSPENRPNQPHRADVQKLMVHRRGRNLGIAGALMAALEESARAKGRIVLCLDTATGSSAERLYHRLGWQKAGVIPRYALWPQGGYCDTTLFWKDLDR</sequence>
<dbReference type="InterPro" id="IPR050832">
    <property type="entry name" value="Bact_Acetyltransf"/>
</dbReference>
<evidence type="ECO:0000256" key="1">
    <source>
        <dbReference type="ARBA" id="ARBA00022679"/>
    </source>
</evidence>
<dbReference type="InterPro" id="IPR016181">
    <property type="entry name" value="Acyl_CoA_acyltransferase"/>
</dbReference>
<keyword evidence="5" id="KW-1185">Reference proteome</keyword>
<organism evidence="4 5">
    <name type="scientific">Labrys okinawensis</name>
    <dbReference type="NCBI Taxonomy" id="346911"/>
    <lineage>
        <taxon>Bacteria</taxon>
        <taxon>Pseudomonadati</taxon>
        <taxon>Pseudomonadota</taxon>
        <taxon>Alphaproteobacteria</taxon>
        <taxon>Hyphomicrobiales</taxon>
        <taxon>Xanthobacteraceae</taxon>
        <taxon>Labrys</taxon>
    </lineage>
</organism>
<name>A0A2S9QGV0_9HYPH</name>
<dbReference type="PROSITE" id="PS51186">
    <property type="entry name" value="GNAT"/>
    <property type="match status" value="1"/>
</dbReference>
<proteinExistence type="predicted"/>
<evidence type="ECO:0000313" key="5">
    <source>
        <dbReference type="Proteomes" id="UP000237682"/>
    </source>
</evidence>
<dbReference type="CDD" id="cd04301">
    <property type="entry name" value="NAT_SF"/>
    <property type="match status" value="1"/>
</dbReference>
<dbReference type="InterPro" id="IPR000182">
    <property type="entry name" value="GNAT_dom"/>
</dbReference>
<dbReference type="PANTHER" id="PTHR43877">
    <property type="entry name" value="AMINOALKYLPHOSPHONATE N-ACETYLTRANSFERASE-RELATED-RELATED"/>
    <property type="match status" value="1"/>
</dbReference>
<dbReference type="PANTHER" id="PTHR43877:SF2">
    <property type="entry name" value="AMINOALKYLPHOSPHONATE N-ACETYLTRANSFERASE-RELATED"/>
    <property type="match status" value="1"/>
</dbReference>
<reference evidence="4 5" key="1">
    <citation type="submission" date="2018-02" db="EMBL/GenBank/DDBJ databases">
        <title>Whole genome sequencing of endophytic bacterium.</title>
        <authorList>
            <person name="Eedara R."/>
            <person name="Podile A.R."/>
        </authorList>
    </citation>
    <scope>NUCLEOTIDE SEQUENCE [LARGE SCALE GENOMIC DNA]</scope>
    <source>
        <strain evidence="4 5">RP1T</strain>
    </source>
</reference>
<dbReference type="GO" id="GO:0016747">
    <property type="term" value="F:acyltransferase activity, transferring groups other than amino-acyl groups"/>
    <property type="evidence" value="ECO:0007669"/>
    <property type="project" value="InterPro"/>
</dbReference>
<dbReference type="RefSeq" id="WP_105860906.1">
    <property type="nucleotide sequence ID" value="NZ_PUEJ01000002.1"/>
</dbReference>
<dbReference type="Gene3D" id="3.40.630.30">
    <property type="match status" value="1"/>
</dbReference>
<keyword evidence="1 4" id="KW-0808">Transferase</keyword>
<gene>
    <name evidence="4" type="ORF">C5L14_04775</name>
</gene>
<dbReference type="EMBL" id="PUEJ01000002">
    <property type="protein sequence ID" value="PRH88555.1"/>
    <property type="molecule type" value="Genomic_DNA"/>
</dbReference>
<dbReference type="SUPFAM" id="SSF55729">
    <property type="entry name" value="Acyl-CoA N-acyltransferases (Nat)"/>
    <property type="match status" value="1"/>
</dbReference>
<evidence type="ECO:0000256" key="2">
    <source>
        <dbReference type="ARBA" id="ARBA00023315"/>
    </source>
</evidence>
<dbReference type="AlphaFoldDB" id="A0A2S9QGV0"/>
<feature type="domain" description="N-acetyltransferase" evidence="3">
    <location>
        <begin position="4"/>
        <end position="174"/>
    </location>
</feature>
<keyword evidence="2" id="KW-0012">Acyltransferase</keyword>
<evidence type="ECO:0000313" key="4">
    <source>
        <dbReference type="EMBL" id="PRH88555.1"/>
    </source>
</evidence>
<evidence type="ECO:0000259" key="3">
    <source>
        <dbReference type="PROSITE" id="PS51186"/>
    </source>
</evidence>